<reference evidence="1" key="1">
    <citation type="submission" date="2021-11" db="EMBL/GenBank/DDBJ databases">
        <title>Genome sequence.</title>
        <authorList>
            <person name="Sun Q."/>
        </authorList>
    </citation>
    <scope>NUCLEOTIDE SEQUENCE</scope>
    <source>
        <strain evidence="1">JC732</strain>
    </source>
</reference>
<accession>A0A9X1SK95</accession>
<dbReference type="SUPFAM" id="SSF103032">
    <property type="entry name" value="Hypothetical protein YwqG"/>
    <property type="match status" value="1"/>
</dbReference>
<gene>
    <name evidence="1" type="ORF">LOC68_14010</name>
</gene>
<dbReference type="EMBL" id="JAJKFT010000010">
    <property type="protein sequence ID" value="MCC9629504.1"/>
    <property type="molecule type" value="Genomic_DNA"/>
</dbReference>
<organism evidence="1 2">
    <name type="scientific">Blastopirellula sediminis</name>
    <dbReference type="NCBI Taxonomy" id="2894196"/>
    <lineage>
        <taxon>Bacteria</taxon>
        <taxon>Pseudomonadati</taxon>
        <taxon>Planctomycetota</taxon>
        <taxon>Planctomycetia</taxon>
        <taxon>Pirellulales</taxon>
        <taxon>Pirellulaceae</taxon>
        <taxon>Blastopirellula</taxon>
    </lineage>
</organism>
<dbReference type="Proteomes" id="UP001139103">
    <property type="component" value="Unassembled WGS sequence"/>
</dbReference>
<dbReference type="AlphaFoldDB" id="A0A9X1SK95"/>
<evidence type="ECO:0000313" key="2">
    <source>
        <dbReference type="Proteomes" id="UP001139103"/>
    </source>
</evidence>
<dbReference type="InterPro" id="IPR035948">
    <property type="entry name" value="YwqG-like_sf"/>
</dbReference>
<protein>
    <submittedName>
        <fullName evidence="1">DUF1963 domain-containing protein</fullName>
    </submittedName>
</protein>
<comment type="caution">
    <text evidence="1">The sequence shown here is derived from an EMBL/GenBank/DDBJ whole genome shotgun (WGS) entry which is preliminary data.</text>
</comment>
<keyword evidence="2" id="KW-1185">Reference proteome</keyword>
<dbReference type="Gene3D" id="2.30.320.10">
    <property type="entry name" value="YwqG-like"/>
    <property type="match status" value="1"/>
</dbReference>
<name>A0A9X1SK95_9BACT</name>
<proteinExistence type="predicted"/>
<dbReference type="RefSeq" id="WP_230219763.1">
    <property type="nucleotide sequence ID" value="NZ_JAJKFT010000010.1"/>
</dbReference>
<evidence type="ECO:0000313" key="1">
    <source>
        <dbReference type="EMBL" id="MCC9629504.1"/>
    </source>
</evidence>
<sequence length="298" mass="34328">MPKSTEPAKINIETMIPGIASQAKVAIRLHPTPCDNVPEDVSKIGGRFVWPKAEAWPQCHDSRHEYATKPPILAPVVQLRAADFPEVEFRPGSDLFQLLWCPVTEDACDELMAPAPFAFWRSLDDIVERLDFEPPTDASDVIESYLLFQQCIPQPCAISPERVREYPVISMLPDELLDPLPEEMWDTYQQEEVGPCPATKIGGHPYWIQNDDTPTCDCGAKMDFLLQLPDWEYTNMDAYQRWIPLEDRWAVNAYHSDRTQEAMLDVLKPMRFDFNHFTKYVFVCRACESWPVKLIEQH</sequence>